<dbReference type="GO" id="GO:0003824">
    <property type="term" value="F:catalytic activity"/>
    <property type="evidence" value="ECO:0007669"/>
    <property type="project" value="InterPro"/>
</dbReference>
<dbReference type="PANTHER" id="PTHR33273">
    <property type="entry name" value="DOMAIN-CONTAINING PROTEIN, PUTATIVE-RELATED"/>
    <property type="match status" value="1"/>
</dbReference>
<sequence length="227" mass="25907">QIHRQRQKATQTTPPSINILQLNANHTYTATEHLRIIQSTLDIHISLLQEPYYLRNKVIGLALTDFVINHRAQPRAVIILRTKSFDIYPAHIFRDIVVIRLTDRSTDLYIISVYAPPHDNINSELTTLTDICTKFHRTPILFDGDFNAKKRSLWGNRTDDRGAQLAEFNIAREILPLIPLESLPTFKSARGSIWIGITVASQNIIRDITKWTVLSDTTGSDHNFSVV</sequence>
<dbReference type="EMBL" id="ABJB010676913">
    <property type="status" value="NOT_ANNOTATED_CDS"/>
    <property type="molecule type" value="Genomic_DNA"/>
</dbReference>
<evidence type="ECO:0000313" key="2">
    <source>
        <dbReference type="EMBL" id="EEC04537.1"/>
    </source>
</evidence>
<dbReference type="VEuPathDB" id="VectorBase:ISCW002812"/>
<dbReference type="InParanoid" id="B7PD65"/>
<dbReference type="VEuPathDB" id="VectorBase:ISCP_020092"/>
<dbReference type="SUPFAM" id="SSF56219">
    <property type="entry name" value="DNase I-like"/>
    <property type="match status" value="1"/>
</dbReference>
<protein>
    <recommendedName>
        <fullName evidence="1">Endonuclease/exonuclease/phosphatase domain-containing protein</fullName>
    </recommendedName>
</protein>
<name>B7PD65_IXOSC</name>
<evidence type="ECO:0000313" key="4">
    <source>
        <dbReference type="Proteomes" id="UP000001555"/>
    </source>
</evidence>
<gene>
    <name evidence="2" type="ORF">IscW_ISCW002812</name>
</gene>
<dbReference type="Proteomes" id="UP000001555">
    <property type="component" value="Unassembled WGS sequence"/>
</dbReference>
<dbReference type="PANTHER" id="PTHR33273:SF4">
    <property type="entry name" value="ENDONUCLEASE_EXONUCLEASE_PHOSPHATASE DOMAIN-CONTAINING PROTEIN"/>
    <property type="match status" value="1"/>
</dbReference>
<dbReference type="Gene3D" id="3.60.10.10">
    <property type="entry name" value="Endonuclease/exonuclease/phosphatase"/>
    <property type="match status" value="1"/>
</dbReference>
<keyword evidence="4" id="KW-1185">Reference proteome</keyword>
<feature type="non-terminal residue" evidence="2">
    <location>
        <position position="1"/>
    </location>
</feature>
<dbReference type="InterPro" id="IPR005135">
    <property type="entry name" value="Endo/exonuclease/phosphatase"/>
</dbReference>
<accession>B7PD65</accession>
<reference evidence="2 4" key="1">
    <citation type="submission" date="2008-03" db="EMBL/GenBank/DDBJ databases">
        <title>Annotation of Ixodes scapularis.</title>
        <authorList>
            <consortium name="Ixodes scapularis Genome Project Consortium"/>
            <person name="Caler E."/>
            <person name="Hannick L.I."/>
            <person name="Bidwell S."/>
            <person name="Joardar V."/>
            <person name="Thiagarajan M."/>
            <person name="Amedeo P."/>
            <person name="Galinsky K.J."/>
            <person name="Schobel S."/>
            <person name="Inman J."/>
            <person name="Hostetler J."/>
            <person name="Miller J."/>
            <person name="Hammond M."/>
            <person name="Megy K."/>
            <person name="Lawson D."/>
            <person name="Kodira C."/>
            <person name="Sutton G."/>
            <person name="Meyer J."/>
            <person name="Hill C.A."/>
            <person name="Birren B."/>
            <person name="Nene V."/>
            <person name="Collins F."/>
            <person name="Alarcon-Chaidez F."/>
            <person name="Wikel S."/>
            <person name="Strausberg R."/>
        </authorList>
    </citation>
    <scope>NUCLEOTIDE SEQUENCE [LARGE SCALE GENOMIC DNA]</scope>
    <source>
        <strain evidence="4">Wikel</strain>
        <strain evidence="2">Wikel colony</strain>
    </source>
</reference>
<feature type="non-terminal residue" evidence="2">
    <location>
        <position position="227"/>
    </location>
</feature>
<dbReference type="VEuPathDB" id="VectorBase:ISCI002812"/>
<dbReference type="PaxDb" id="6945-B7PD65"/>
<reference evidence="3" key="2">
    <citation type="submission" date="2020-05" db="UniProtKB">
        <authorList>
            <consortium name="EnsemblMetazoa"/>
        </authorList>
    </citation>
    <scope>IDENTIFICATION</scope>
    <source>
        <strain evidence="3">wikel</strain>
    </source>
</reference>
<dbReference type="OrthoDB" id="6437148at2759"/>
<feature type="domain" description="Endonuclease/exonuclease/phosphatase" evidence="1">
    <location>
        <begin position="108"/>
        <end position="224"/>
    </location>
</feature>
<evidence type="ECO:0000313" key="3">
    <source>
        <dbReference type="EnsemblMetazoa" id="ISCW002812-PA"/>
    </source>
</evidence>
<organism>
    <name type="scientific">Ixodes scapularis</name>
    <name type="common">Black-legged tick</name>
    <name type="synonym">Deer tick</name>
    <dbReference type="NCBI Taxonomy" id="6945"/>
    <lineage>
        <taxon>Eukaryota</taxon>
        <taxon>Metazoa</taxon>
        <taxon>Ecdysozoa</taxon>
        <taxon>Arthropoda</taxon>
        <taxon>Chelicerata</taxon>
        <taxon>Arachnida</taxon>
        <taxon>Acari</taxon>
        <taxon>Parasitiformes</taxon>
        <taxon>Ixodida</taxon>
        <taxon>Ixodoidea</taxon>
        <taxon>Ixodidae</taxon>
        <taxon>Ixodinae</taxon>
        <taxon>Ixodes</taxon>
    </lineage>
</organism>
<dbReference type="EnsemblMetazoa" id="ISCW002812-RA">
    <property type="protein sequence ID" value="ISCW002812-PA"/>
    <property type="gene ID" value="ISCW002812"/>
</dbReference>
<dbReference type="HOGENOM" id="CLU_094357_1_0_1"/>
<dbReference type="Pfam" id="PF14529">
    <property type="entry name" value="Exo_endo_phos_2"/>
    <property type="match status" value="1"/>
</dbReference>
<dbReference type="AlphaFoldDB" id="B7PD65"/>
<proteinExistence type="predicted"/>
<dbReference type="InterPro" id="IPR036691">
    <property type="entry name" value="Endo/exonu/phosph_ase_sf"/>
</dbReference>
<evidence type="ECO:0000259" key="1">
    <source>
        <dbReference type="Pfam" id="PF14529"/>
    </source>
</evidence>
<dbReference type="EMBL" id="DS688476">
    <property type="protein sequence ID" value="EEC04537.1"/>
    <property type="molecule type" value="Genomic_DNA"/>
</dbReference>